<protein>
    <recommendedName>
        <fullName evidence="2">DUF4431 domain-containing protein</fullName>
    </recommendedName>
</protein>
<organism evidence="3 4">
    <name type="scientific">Devosia lucknowensis</name>
    <dbReference type="NCBI Taxonomy" id="1096929"/>
    <lineage>
        <taxon>Bacteria</taxon>
        <taxon>Pseudomonadati</taxon>
        <taxon>Pseudomonadota</taxon>
        <taxon>Alphaproteobacteria</taxon>
        <taxon>Hyphomicrobiales</taxon>
        <taxon>Devosiaceae</taxon>
        <taxon>Devosia</taxon>
    </lineage>
</organism>
<keyword evidence="1" id="KW-0732">Signal</keyword>
<evidence type="ECO:0000313" key="3">
    <source>
        <dbReference type="EMBL" id="SMQ85733.1"/>
    </source>
</evidence>
<dbReference type="Pfam" id="PF14485">
    <property type="entry name" value="DUF4431"/>
    <property type="match status" value="1"/>
</dbReference>
<reference evidence="4" key="1">
    <citation type="submission" date="2017-04" db="EMBL/GenBank/DDBJ databases">
        <authorList>
            <person name="Varghese N."/>
            <person name="Submissions S."/>
        </authorList>
    </citation>
    <scope>NUCLEOTIDE SEQUENCE [LARGE SCALE GENOMIC DNA]</scope>
</reference>
<gene>
    <name evidence="3" type="ORF">SAMN06295905_3023</name>
</gene>
<evidence type="ECO:0000259" key="2">
    <source>
        <dbReference type="Pfam" id="PF14485"/>
    </source>
</evidence>
<dbReference type="AlphaFoldDB" id="A0A1Y6G8S5"/>
<proteinExistence type="predicted"/>
<dbReference type="Proteomes" id="UP000194474">
    <property type="component" value="Unassembled WGS sequence"/>
</dbReference>
<name>A0A1Y6G8S5_9HYPH</name>
<dbReference type="InterPro" id="IPR027826">
    <property type="entry name" value="DUF4431"/>
</dbReference>
<feature type="domain" description="DUF4431" evidence="2">
    <location>
        <begin position="77"/>
        <end position="123"/>
    </location>
</feature>
<feature type="chain" id="PRO_5012351002" description="DUF4431 domain-containing protein" evidence="1">
    <location>
        <begin position="20"/>
        <end position="906"/>
    </location>
</feature>
<keyword evidence="4" id="KW-1185">Reference proteome</keyword>
<sequence length="906" mass="98044">MIARFLCALAVLMCSLAPASGQNQPVGAHALEVLHGTLVRLEEHGTSFVALELANAIDLVCPEDDLLCEAASGQTRLHLVLSGDDLWDTFEANLGKPVRVMGEAFSAHSIHHMTPVLFVAETIEAVPSLDIDIAEGRYVDGSARCLRPHNDHRTDRFTELYVANGSLSSWHHESLCTATAVHKDGTGQEIKWLCFSEGEEFETTSRLSLTDTGALLDDDTLLTRCMPPSPMHDGEPLRIALVPPHADLASYGSRVGMTAVIERFSGRGTTNAVMSVEHTPRDAYIFCTYFAGSPTQGCIEEELARSIAETATANCTTGVFTDLLGARFQFKGTSAPGALTEYDIVNLATGAVLDGSSASDYATALQVYQALCAVGELERPLLSAADYDREFDRLKDWRGQIPAGLMFDLPIMKYAFRERPAVAQALLAAIRSKPMLMHGHFGFVAANGGSLFIDYGQRDIYACWLDGERNVSYRLGTMLSQGLDGYGVVCPQSIGAALAEYGPLVDPQQAFVAGGPDGDGHEVDWQGIEHDRDLLGLGKVIYYDQCGSSPDFNPELFAVFGGTWLFEGRFESGLITCHIGSSTYSETGDALYVETECSDSGYAPSLYAFTVTRDEQNRLAFDDEPVSQCTASYRAAQQRAGVERSQVRQNPISGLEAGVLADWSGRDRAQVFRYRDVQLSLAARGEYGDQTVTLTGSRDGAVLFETEITGGLGGTGALGVYPMAGDGSMTLIVSSYTGGASCCTDILAVPLTDRPEAQMLGSFYGDYWRVDDLDGDGRFEVPQSDERFNYLYGPPGLSFRPLQIFAQSGERIVDATHEARFRSLVVDDIKLSSAQCGGEQGWMQAACLSWLATSARIGTADSTLRVITRRFNENGPPKDWGGPMEAEAFVADMVETLTGLGYLPAR</sequence>
<feature type="signal peptide" evidence="1">
    <location>
        <begin position="1"/>
        <end position="19"/>
    </location>
</feature>
<dbReference type="EMBL" id="FXWK01000002">
    <property type="protein sequence ID" value="SMQ85733.1"/>
    <property type="molecule type" value="Genomic_DNA"/>
</dbReference>
<accession>A0A1Y6G8S5</accession>
<evidence type="ECO:0000313" key="4">
    <source>
        <dbReference type="Proteomes" id="UP000194474"/>
    </source>
</evidence>
<evidence type="ECO:0000256" key="1">
    <source>
        <dbReference type="SAM" id="SignalP"/>
    </source>
</evidence>
<dbReference type="RefSeq" id="WP_170926512.1">
    <property type="nucleotide sequence ID" value="NZ_FXWK01000002.1"/>
</dbReference>